<organism evidence="10 11">
    <name type="scientific">Leeuwenhoekiella aestuarii</name>
    <dbReference type="NCBI Taxonomy" id="2249426"/>
    <lineage>
        <taxon>Bacteria</taxon>
        <taxon>Pseudomonadati</taxon>
        <taxon>Bacteroidota</taxon>
        <taxon>Flavobacteriia</taxon>
        <taxon>Flavobacteriales</taxon>
        <taxon>Flavobacteriaceae</taxon>
        <taxon>Leeuwenhoekiella</taxon>
    </lineage>
</organism>
<keyword evidence="7 9" id="KW-0464">Manganese</keyword>
<dbReference type="HAMAP" id="MF_00106">
    <property type="entry name" value="UxuA"/>
    <property type="match status" value="1"/>
</dbReference>
<comment type="caution">
    <text evidence="10">The sequence shown here is derived from an EMBL/GenBank/DDBJ whole genome shotgun (WGS) entry which is preliminary data.</text>
</comment>
<dbReference type="PANTHER" id="PTHR30387">
    <property type="entry name" value="MANNONATE DEHYDRATASE"/>
    <property type="match status" value="1"/>
</dbReference>
<dbReference type="InterPro" id="IPR036237">
    <property type="entry name" value="Xyl_isomerase-like_sf"/>
</dbReference>
<dbReference type="EC" id="4.2.1.8" evidence="5 9"/>
<comment type="pathway">
    <text evidence="3 9">Carbohydrate metabolism; pentose and glucuronate interconversion.</text>
</comment>
<accession>A0A4Q0NRU1</accession>
<dbReference type="GO" id="GO:0008198">
    <property type="term" value="F:ferrous iron binding"/>
    <property type="evidence" value="ECO:0007669"/>
    <property type="project" value="TreeGrafter"/>
</dbReference>
<evidence type="ECO:0000256" key="6">
    <source>
        <dbReference type="ARBA" id="ARBA00023004"/>
    </source>
</evidence>
<evidence type="ECO:0000256" key="1">
    <source>
        <dbReference type="ARBA" id="ARBA00001794"/>
    </source>
</evidence>
<proteinExistence type="inferred from homology"/>
<reference evidence="10 11" key="1">
    <citation type="submission" date="2018-07" db="EMBL/GenBank/DDBJ databases">
        <title>Leeuwenhoekiella genomics.</title>
        <authorList>
            <person name="Tahon G."/>
            <person name="Willems A."/>
        </authorList>
    </citation>
    <scope>NUCLEOTIDE SEQUENCE [LARGE SCALE GENOMIC DNA]</scope>
    <source>
        <strain evidence="10 11">R-50232</strain>
    </source>
</reference>
<dbReference type="AlphaFoldDB" id="A0A4Q0NRU1"/>
<dbReference type="Gene3D" id="3.20.20.150">
    <property type="entry name" value="Divalent-metal-dependent TIM barrel enzymes"/>
    <property type="match status" value="2"/>
</dbReference>
<sequence>MRWYGERDVLSLEDLRQAGISGIVTALHHISVGDIWTPEEIEKTRTKIEQAGMNWEVVESLPVHENIKKRTGNFEELIENYKVSLKNLADQGIYTITYNFMPILDWVRTDHRFKNETGAEILKYDPVKFRAFDLFILKRSGAEADYKEYQIDEAKQKFESFSKEDIQVLKKSVMLGLPGSTEDFTTEDLLAQLEEYKHIDEDKLREHLVLFLKAVTPTAEAVGSKLAIHPDDPPFSVLGLPRIVSKATDLDFIFSNIESTACGLCYCTGSLGANPANQLVDIFEKYKDRVHFLHLRNVRKFEDGTFFESDHLDGDVPMKQVLQHIINYTAATGKKIPVRPDHGYLHALEKDKPYYVGYSFIGRLKGLAELTGLELGLQPS</sequence>
<comment type="function">
    <text evidence="2 9">Catalyzes the dehydration of D-mannonate.</text>
</comment>
<dbReference type="GO" id="GO:0008927">
    <property type="term" value="F:mannonate dehydratase activity"/>
    <property type="evidence" value="ECO:0007669"/>
    <property type="project" value="UniProtKB-UniRule"/>
</dbReference>
<gene>
    <name evidence="9" type="primary">uxuA</name>
    <name evidence="10" type="ORF">DSM04_108113</name>
</gene>
<dbReference type="EMBL" id="QOVI01000008">
    <property type="protein sequence ID" value="RXG12016.1"/>
    <property type="molecule type" value="Genomic_DNA"/>
</dbReference>
<name>A0A4Q0NRU1_9FLAO</name>
<dbReference type="PANTHER" id="PTHR30387:SF2">
    <property type="entry name" value="MANNONATE DEHYDRATASE"/>
    <property type="match status" value="1"/>
</dbReference>
<evidence type="ECO:0000256" key="2">
    <source>
        <dbReference type="ARBA" id="ARBA00002713"/>
    </source>
</evidence>
<keyword evidence="8 9" id="KW-0456">Lyase</keyword>
<evidence type="ECO:0000256" key="4">
    <source>
        <dbReference type="ARBA" id="ARBA00007389"/>
    </source>
</evidence>
<dbReference type="NCBIfam" id="TIGR00695">
    <property type="entry name" value="uxuA"/>
    <property type="match status" value="1"/>
</dbReference>
<dbReference type="Pfam" id="PF03786">
    <property type="entry name" value="UxuA"/>
    <property type="match status" value="1"/>
</dbReference>
<dbReference type="InterPro" id="IPR004628">
    <property type="entry name" value="Man_deHydtase"/>
</dbReference>
<protein>
    <recommendedName>
        <fullName evidence="5 9">Mannonate dehydratase</fullName>
        <ecNumber evidence="5 9">4.2.1.8</ecNumber>
    </recommendedName>
    <alternativeName>
        <fullName evidence="9">D-mannonate hydro-lyase</fullName>
    </alternativeName>
</protein>
<comment type="similarity">
    <text evidence="4 9">Belongs to the mannonate dehydratase family.</text>
</comment>
<keyword evidence="11" id="KW-1185">Reference proteome</keyword>
<dbReference type="GO" id="GO:0030145">
    <property type="term" value="F:manganese ion binding"/>
    <property type="evidence" value="ECO:0007669"/>
    <property type="project" value="TreeGrafter"/>
</dbReference>
<dbReference type="PIRSF" id="PIRSF016049">
    <property type="entry name" value="Man_dehyd"/>
    <property type="match status" value="1"/>
</dbReference>
<evidence type="ECO:0000256" key="9">
    <source>
        <dbReference type="HAMAP-Rule" id="MF_00106"/>
    </source>
</evidence>
<dbReference type="UniPathway" id="UPA00246"/>
<evidence type="ECO:0000313" key="11">
    <source>
        <dbReference type="Proteomes" id="UP000289821"/>
    </source>
</evidence>
<comment type="catalytic activity">
    <reaction evidence="1 9">
        <text>D-mannonate = 2-dehydro-3-deoxy-D-gluconate + H2O</text>
        <dbReference type="Rhea" id="RHEA:20097"/>
        <dbReference type="ChEBI" id="CHEBI:15377"/>
        <dbReference type="ChEBI" id="CHEBI:17767"/>
        <dbReference type="ChEBI" id="CHEBI:57990"/>
        <dbReference type="EC" id="4.2.1.8"/>
    </reaction>
</comment>
<comment type="cofactor">
    <cofactor evidence="9">
        <name>Fe(2+)</name>
        <dbReference type="ChEBI" id="CHEBI:29033"/>
    </cofactor>
    <cofactor evidence="9">
        <name>Mn(2+)</name>
        <dbReference type="ChEBI" id="CHEBI:29035"/>
    </cofactor>
</comment>
<evidence type="ECO:0000313" key="10">
    <source>
        <dbReference type="EMBL" id="RXG12016.1"/>
    </source>
</evidence>
<evidence type="ECO:0000256" key="8">
    <source>
        <dbReference type="ARBA" id="ARBA00023239"/>
    </source>
</evidence>
<dbReference type="NCBIfam" id="NF003027">
    <property type="entry name" value="PRK03906.1"/>
    <property type="match status" value="1"/>
</dbReference>
<evidence type="ECO:0000256" key="5">
    <source>
        <dbReference type="ARBA" id="ARBA00012927"/>
    </source>
</evidence>
<dbReference type="Proteomes" id="UP000289821">
    <property type="component" value="Unassembled WGS sequence"/>
</dbReference>
<evidence type="ECO:0000256" key="3">
    <source>
        <dbReference type="ARBA" id="ARBA00004892"/>
    </source>
</evidence>
<dbReference type="SUPFAM" id="SSF51658">
    <property type="entry name" value="Xylose isomerase-like"/>
    <property type="match status" value="1"/>
</dbReference>
<dbReference type="GO" id="GO:0042840">
    <property type="term" value="P:D-glucuronate catabolic process"/>
    <property type="evidence" value="ECO:0007669"/>
    <property type="project" value="TreeGrafter"/>
</dbReference>
<evidence type="ECO:0000256" key="7">
    <source>
        <dbReference type="ARBA" id="ARBA00023211"/>
    </source>
</evidence>
<keyword evidence="6 9" id="KW-0408">Iron</keyword>